<accession>A0AC61R851</accession>
<dbReference type="Proteomes" id="UP000308836">
    <property type="component" value="Unassembled WGS sequence"/>
</dbReference>
<comment type="caution">
    <text evidence="1">The sequence shown here is derived from an EMBL/GenBank/DDBJ whole genome shotgun (WGS) entry which is preliminary data.</text>
</comment>
<protein>
    <submittedName>
        <fullName evidence="1">TIGR03905 family TSCPD domain-containing protein</fullName>
    </submittedName>
</protein>
<name>A0AC61R851_9FIRM</name>
<gene>
    <name evidence="1" type="ORF">E5336_04830</name>
</gene>
<evidence type="ECO:0000313" key="1">
    <source>
        <dbReference type="EMBL" id="TGY66387.1"/>
    </source>
</evidence>
<reference evidence="1" key="1">
    <citation type="submission" date="2019-04" db="EMBL/GenBank/DDBJ databases">
        <title>Microbes associate with the intestines of laboratory mice.</title>
        <authorList>
            <person name="Navarre W."/>
            <person name="Wong E."/>
            <person name="Huang K."/>
            <person name="Tropini C."/>
            <person name="Ng K."/>
            <person name="Yu B."/>
        </authorList>
    </citation>
    <scope>NUCLEOTIDE SEQUENCE</scope>
    <source>
        <strain evidence="1">NM09_H32</strain>
    </source>
</reference>
<proteinExistence type="predicted"/>
<organism evidence="1 2">
    <name type="scientific">Dubosiella muris</name>
    <dbReference type="NCBI Taxonomy" id="3038133"/>
    <lineage>
        <taxon>Bacteria</taxon>
        <taxon>Bacillati</taxon>
        <taxon>Bacillota</taxon>
        <taxon>Erysipelotrichia</taxon>
        <taxon>Erysipelotrichales</taxon>
        <taxon>Erysipelotrichaceae</taxon>
        <taxon>Dubosiella</taxon>
    </lineage>
</organism>
<dbReference type="EMBL" id="SRYG01000007">
    <property type="protein sequence ID" value="TGY66387.1"/>
    <property type="molecule type" value="Genomic_DNA"/>
</dbReference>
<evidence type="ECO:0000313" key="2">
    <source>
        <dbReference type="Proteomes" id="UP000308836"/>
    </source>
</evidence>
<sequence>MKRFEQKPTGVCATKMVFEIEGDRIHSIETVNGCEGSSRGICALAHGMRVEEFIERCAGIDCKKKRTSCPDQMARILSRYQNGEFD</sequence>
<keyword evidence="2" id="KW-1185">Reference proteome</keyword>